<dbReference type="Proteomes" id="UP000464749">
    <property type="component" value="Plasmid unnamed2"/>
</dbReference>
<keyword evidence="1" id="KW-0472">Membrane</keyword>
<keyword evidence="2" id="KW-0614">Plasmid</keyword>
<keyword evidence="1" id="KW-0812">Transmembrane</keyword>
<gene>
    <name evidence="2" type="ORF">FEE39_10350</name>
</gene>
<evidence type="ECO:0000313" key="2">
    <source>
        <dbReference type="EMBL" id="QIA88634.1"/>
    </source>
</evidence>
<name>A0A9X7T646_LACJH</name>
<sequence length="108" mass="12576">MNKYSVREMVIPRTTKVVVTVFMFNIVDLLMVFFITMFGVKLSSAIPANPIFKILMALASLMVGIFCTSRSVNNPGIRQWRTVIWAITEDRGKYYPIRYEKRKKHARI</sequence>
<protein>
    <submittedName>
        <fullName evidence="2">Uncharacterized protein</fullName>
    </submittedName>
</protein>
<evidence type="ECO:0000313" key="3">
    <source>
        <dbReference type="Proteomes" id="UP000464749"/>
    </source>
</evidence>
<keyword evidence="1" id="KW-1133">Transmembrane helix</keyword>
<feature type="transmembrane region" description="Helical" evidence="1">
    <location>
        <begin position="17"/>
        <end position="39"/>
    </location>
</feature>
<proteinExistence type="predicted"/>
<dbReference type="EMBL" id="CP040856">
    <property type="protein sequence ID" value="QIA88634.1"/>
    <property type="molecule type" value="Genomic_DNA"/>
</dbReference>
<evidence type="ECO:0000256" key="1">
    <source>
        <dbReference type="SAM" id="Phobius"/>
    </source>
</evidence>
<accession>A0A9X7T646</accession>
<dbReference type="RefSeq" id="WP_163588991.1">
    <property type="nucleotide sequence ID" value="NZ_CP040856.1"/>
</dbReference>
<geneLocation type="plasmid" evidence="2 3">
    <name>unnamed2</name>
</geneLocation>
<dbReference type="AlphaFoldDB" id="A0A9X7T646"/>
<organism evidence="2 3">
    <name type="scientific">Lactobacillus johnsonii</name>
    <dbReference type="NCBI Taxonomy" id="33959"/>
    <lineage>
        <taxon>Bacteria</taxon>
        <taxon>Bacillati</taxon>
        <taxon>Bacillota</taxon>
        <taxon>Bacilli</taxon>
        <taxon>Lactobacillales</taxon>
        <taxon>Lactobacillaceae</taxon>
        <taxon>Lactobacillus</taxon>
    </lineage>
</organism>
<reference evidence="2 3" key="1">
    <citation type="submission" date="2019-06" db="EMBL/GenBank/DDBJ databases">
        <title>Whole genome sequencing of Lactobacillus johnsonii strain G2A.</title>
        <authorList>
            <person name="Conlan S."/>
            <person name="Thomas P.J."/>
            <person name="Mullikin J."/>
            <person name="Singer J."/>
            <person name="Weaver C."/>
            <person name="Segre J.A."/>
        </authorList>
    </citation>
    <scope>NUCLEOTIDE SEQUENCE [LARGE SCALE GENOMIC DNA]</scope>
    <source>
        <strain evidence="2 3">G2A</strain>
        <plasmid evidence="2 3">unnamed2</plasmid>
    </source>
</reference>
<feature type="transmembrane region" description="Helical" evidence="1">
    <location>
        <begin position="51"/>
        <end position="72"/>
    </location>
</feature>